<comment type="caution">
    <text evidence="1">The sequence shown here is derived from an EMBL/GenBank/DDBJ whole genome shotgun (WGS) entry which is preliminary data.</text>
</comment>
<name>A0A645H9U2_9ZZZZ</name>
<organism evidence="1">
    <name type="scientific">bioreactor metagenome</name>
    <dbReference type="NCBI Taxonomy" id="1076179"/>
    <lineage>
        <taxon>unclassified sequences</taxon>
        <taxon>metagenomes</taxon>
        <taxon>ecological metagenomes</taxon>
    </lineage>
</organism>
<evidence type="ECO:0000313" key="1">
    <source>
        <dbReference type="EMBL" id="MPN32954.1"/>
    </source>
</evidence>
<dbReference type="EMBL" id="VSSQ01085233">
    <property type="protein sequence ID" value="MPN32954.1"/>
    <property type="molecule type" value="Genomic_DNA"/>
</dbReference>
<dbReference type="AlphaFoldDB" id="A0A645H9U2"/>
<reference evidence="1" key="1">
    <citation type="submission" date="2019-08" db="EMBL/GenBank/DDBJ databases">
        <authorList>
            <person name="Kucharzyk K."/>
            <person name="Murdoch R.W."/>
            <person name="Higgins S."/>
            <person name="Loffler F."/>
        </authorList>
    </citation>
    <scope>NUCLEOTIDE SEQUENCE</scope>
</reference>
<sequence length="88" mass="10037">MLGRNQVGDAPIAARRDFGHRGIAVKAEERHGRGQHARAFVVALVEDFTRRRCDDRMRPIAEVRRGHHPMQRQLEWASRIGKEVSDAA</sequence>
<proteinExistence type="predicted"/>
<protein>
    <submittedName>
        <fullName evidence="1">Uncharacterized protein</fullName>
    </submittedName>
</protein>
<gene>
    <name evidence="1" type="ORF">SDC9_180437</name>
</gene>
<accession>A0A645H9U2</accession>